<accession>A0A371HPU3</accession>
<evidence type="ECO:0000313" key="1">
    <source>
        <dbReference type="EMBL" id="RDY04762.1"/>
    </source>
</evidence>
<dbReference type="EMBL" id="QJKJ01002019">
    <property type="protein sequence ID" value="RDY04762.1"/>
    <property type="molecule type" value="Genomic_DNA"/>
</dbReference>
<sequence>MGEKEVMISTPLPIEYVEGDEEALETSFQALEIVGTTSAGAEEGGSKLSTAAIMVAKVLISNGFQPGKEMGKDLDGIAELVALQENPGRFGLGYTKAAEKRRPRRKVPGNKWIRANLYHYFTSGGIISPDQIAAIEDQLPKLEEWVLPTNKSWTIGPPKPYLNCINTSLQINNTNLEVNNASESYRQDEGEGPEEEALVELERLLEQLETINLGEEEERQEIRVGKQMLPDIREKLVELLREYVDVFAWSYHNMLGLDTTIVEHKLPLIPNAIPIR</sequence>
<dbReference type="Proteomes" id="UP000257109">
    <property type="component" value="Unassembled WGS sequence"/>
</dbReference>
<organism evidence="1 2">
    <name type="scientific">Mucuna pruriens</name>
    <name type="common">Velvet bean</name>
    <name type="synonym">Dolichos pruriens</name>
    <dbReference type="NCBI Taxonomy" id="157652"/>
    <lineage>
        <taxon>Eukaryota</taxon>
        <taxon>Viridiplantae</taxon>
        <taxon>Streptophyta</taxon>
        <taxon>Embryophyta</taxon>
        <taxon>Tracheophyta</taxon>
        <taxon>Spermatophyta</taxon>
        <taxon>Magnoliopsida</taxon>
        <taxon>eudicotyledons</taxon>
        <taxon>Gunneridae</taxon>
        <taxon>Pentapetalae</taxon>
        <taxon>rosids</taxon>
        <taxon>fabids</taxon>
        <taxon>Fabales</taxon>
        <taxon>Fabaceae</taxon>
        <taxon>Papilionoideae</taxon>
        <taxon>50 kb inversion clade</taxon>
        <taxon>NPAAA clade</taxon>
        <taxon>indigoferoid/millettioid clade</taxon>
        <taxon>Phaseoleae</taxon>
        <taxon>Mucuna</taxon>
    </lineage>
</organism>
<dbReference type="STRING" id="157652.A0A371HPU3"/>
<comment type="caution">
    <text evidence="1">The sequence shown here is derived from an EMBL/GenBank/DDBJ whole genome shotgun (WGS) entry which is preliminary data.</text>
</comment>
<name>A0A371HPU3_MUCPR</name>
<evidence type="ECO:0000313" key="2">
    <source>
        <dbReference type="Proteomes" id="UP000257109"/>
    </source>
</evidence>
<reference evidence="1" key="1">
    <citation type="submission" date="2018-05" db="EMBL/GenBank/DDBJ databases">
        <title>Draft genome of Mucuna pruriens seed.</title>
        <authorList>
            <person name="Nnadi N.E."/>
            <person name="Vos R."/>
            <person name="Hasami M.H."/>
            <person name="Devisetty U.K."/>
            <person name="Aguiy J.C."/>
        </authorList>
    </citation>
    <scope>NUCLEOTIDE SEQUENCE [LARGE SCALE GENOMIC DNA]</scope>
    <source>
        <strain evidence="1">JCA_2017</strain>
    </source>
</reference>
<dbReference type="AlphaFoldDB" id="A0A371HPU3"/>
<keyword evidence="2" id="KW-1185">Reference proteome</keyword>
<feature type="non-terminal residue" evidence="1">
    <location>
        <position position="1"/>
    </location>
</feature>
<proteinExistence type="predicted"/>
<evidence type="ECO:0008006" key="3">
    <source>
        <dbReference type="Google" id="ProtNLM"/>
    </source>
</evidence>
<protein>
    <recommendedName>
        <fullName evidence="3">G-patch domain-containing protein</fullName>
    </recommendedName>
</protein>
<gene>
    <name evidence="1" type="ORF">CR513_11484</name>
</gene>